<feature type="domain" description="Alkaline phosphatase-like protein PglZ N-terminal" evidence="2">
    <location>
        <begin position="16"/>
        <end position="108"/>
    </location>
</feature>
<accession>A0ABP3MRF0</accession>
<dbReference type="RefSeq" id="WP_011874613.1">
    <property type="nucleotide sequence ID" value="NZ_BAAAGS010000014.1"/>
</dbReference>
<dbReference type="Pfam" id="PF25862">
    <property type="entry name" value="PglZ_1st"/>
    <property type="match status" value="1"/>
</dbReference>
<dbReference type="Proteomes" id="UP001500729">
    <property type="component" value="Unassembled WGS sequence"/>
</dbReference>
<gene>
    <name evidence="4" type="primary">pglZ</name>
    <name evidence="4" type="ORF">GCM10009533_26620</name>
</gene>
<keyword evidence="5" id="KW-1185">Reference proteome</keyword>
<evidence type="ECO:0000259" key="3">
    <source>
        <dbReference type="Pfam" id="PF25863"/>
    </source>
</evidence>
<dbReference type="NCBIfam" id="NF033446">
    <property type="entry name" value="BREX_PglZ_2"/>
    <property type="match status" value="1"/>
</dbReference>
<name>A0ABP3MRF0_SACER</name>
<evidence type="ECO:0000259" key="2">
    <source>
        <dbReference type="Pfam" id="PF25862"/>
    </source>
</evidence>
<dbReference type="Pfam" id="PF08665">
    <property type="entry name" value="PglZ"/>
    <property type="match status" value="1"/>
</dbReference>
<organism evidence="4 5">
    <name type="scientific">Saccharopolyspora erythraea</name>
    <name type="common">Streptomyces erythraeus</name>
    <dbReference type="NCBI Taxonomy" id="1836"/>
    <lineage>
        <taxon>Bacteria</taxon>
        <taxon>Bacillati</taxon>
        <taxon>Actinomycetota</taxon>
        <taxon>Actinomycetes</taxon>
        <taxon>Pseudonocardiales</taxon>
        <taxon>Pseudonocardiaceae</taxon>
        <taxon>Saccharopolyspora</taxon>
    </lineage>
</organism>
<dbReference type="EMBL" id="BAAAGS010000014">
    <property type="protein sequence ID" value="GAA0525908.1"/>
    <property type="molecule type" value="Genomic_DNA"/>
</dbReference>
<reference evidence="5" key="1">
    <citation type="journal article" date="2019" name="Int. J. Syst. Evol. Microbiol.">
        <title>The Global Catalogue of Microorganisms (GCM) 10K type strain sequencing project: providing services to taxonomists for standard genome sequencing and annotation.</title>
        <authorList>
            <consortium name="The Broad Institute Genomics Platform"/>
            <consortium name="The Broad Institute Genome Sequencing Center for Infectious Disease"/>
            <person name="Wu L."/>
            <person name="Ma J."/>
        </authorList>
    </citation>
    <scope>NUCLEOTIDE SEQUENCE [LARGE SCALE GENOMIC DNA]</scope>
    <source>
        <strain evidence="5">JCM 10303</strain>
    </source>
</reference>
<dbReference type="SUPFAM" id="SSF53649">
    <property type="entry name" value="Alkaline phosphatase-like"/>
    <property type="match status" value="1"/>
</dbReference>
<dbReference type="Pfam" id="PF25861">
    <property type="entry name" value="PglZ_2nd"/>
    <property type="match status" value="1"/>
</dbReference>
<dbReference type="InterPro" id="IPR058880">
    <property type="entry name" value="PglZ_N"/>
</dbReference>
<feature type="domain" description="Alkaline phosphatase-like protein PglZ C-terminal" evidence="3">
    <location>
        <begin position="786"/>
        <end position="886"/>
    </location>
</feature>
<dbReference type="InterPro" id="IPR017850">
    <property type="entry name" value="Alkaline_phosphatase_core_sf"/>
</dbReference>
<proteinExistence type="predicted"/>
<dbReference type="Pfam" id="PF25863">
    <property type="entry name" value="PglZ_C"/>
    <property type="match status" value="1"/>
</dbReference>
<sequence length="890" mass="96521">MTPPPTVDHRVIEALVKDQLQHHTNRRLLLVYARYADTVESFPLTGQRRRVHVADHHSVLGMSEAWQRHLADHPADDDLLVVTTSVPEEQLGWDLRAYAIKRSIRNVDRARIVAQRFGAVDVDARVRAEEWLIDGLLDAEPSTGWPRAGSVLTRDRAIRALIGARLGRTVPADGTLDAGTLLEWSRGAEAGRFSELSPAERDGLVRWLTDTVGPAAAVLLRLVEEGKATDAMPLGVVAAVAAGPNPPLEAGLALGGLLGSAHGSELRAFTDAVEGTLTRWAHEAEVSRNGEPARRRVWEVVRRSDEIAAQVRLTESLRGNGFLPSAFSARLQALATAVSGPRARLGDAERALESLRDHVVARLAPERVRVAEMAVRLVRWLQEARTDVASVADGIARYISDTAWVDRALQVLWHGDPGGDAVVGQAYRSVWEEIRSVRDRIDEAFAGRLESWAQHASSVESSGALLIEQVLGEIAAPVARKTAPLVIVLDGMNGAVAAGLGEQLAEWSETSREPGRRDAAVAAIPSVTQISRTSLLTGTVTEGGQTVEKDGFKKFWRTRRRQAQLFHKADIVGQAGSWLSDELFAALADPDIVVGAVLNTIDDALDHGQEGDRVEWRLDDITYLSTLLNEARNYGRPVVLVSDHGHVLDRGGQQTQADGVESARWRRGAPSTGEVALRGPRVVPGDLVAPWREDLRYTPRKAGYHGGASLAEMTVPVLVLLPSLELLPNGWHVLPRERTEPPWWSARTVHAETESAPVKAPSRRKKTPDPAVEALFPVDAAAVEPVTSLGDRVASGEVYEHQRKLVPRPPDNQAVAAVIDALAAQPDGMLTTSAVAAAAGRAARRPEFFMSVLGRLLNVDGYPVVSVVDGGARVKLSLENLRTQFGIDKP</sequence>
<evidence type="ECO:0000259" key="1">
    <source>
        <dbReference type="Pfam" id="PF25861"/>
    </source>
</evidence>
<dbReference type="InterPro" id="IPR058881">
    <property type="entry name" value="PglZ_2nd"/>
</dbReference>
<dbReference type="InterPro" id="IPR047992">
    <property type="entry name" value="BREX_PglZ"/>
</dbReference>
<dbReference type="InterPro" id="IPR058882">
    <property type="entry name" value="PglZ_C"/>
</dbReference>
<protein>
    <submittedName>
        <fullName evidence="4">BREX-2 system phosphatase PglZ</fullName>
    </submittedName>
</protein>
<comment type="caution">
    <text evidence="4">The sequence shown here is derived from an EMBL/GenBank/DDBJ whole genome shotgun (WGS) entry which is preliminary data.</text>
</comment>
<feature type="domain" description="Alkaline phosphatase-like protein PglZ second" evidence="1">
    <location>
        <begin position="177"/>
        <end position="320"/>
    </location>
</feature>
<evidence type="ECO:0000313" key="5">
    <source>
        <dbReference type="Proteomes" id="UP001500729"/>
    </source>
</evidence>
<evidence type="ECO:0000313" key="4">
    <source>
        <dbReference type="EMBL" id="GAA0525908.1"/>
    </source>
</evidence>